<sequence length="252" mass="26179">MSALSTGREVVRTVREEHVLFMGASIAYYAITSLVPLLIVSLAVVSALGATGALVDVVQTALSDSGERVVEHVLADAAGYRTAGVLGLLVTVWAGSKVFQGIAVAFSEIYGDDVGLSLPARVARSLLVVGVLLGAVVLLSATGLAFAYVEFRVPYPRLLGSLAALVVLAVAFVPVYYLLSPVDTTVRHVLPGAVLAAVGWVLVQLGFYAYAQHAGRYAAFSFLGAVLLFVTALYLAATVLVLGGVVNDAVGW</sequence>
<accession>A0A9E7R352</accession>
<organism evidence="7 8">
    <name type="scientific">Salinirubellus salinus</name>
    <dbReference type="NCBI Taxonomy" id="1364945"/>
    <lineage>
        <taxon>Archaea</taxon>
        <taxon>Methanobacteriati</taxon>
        <taxon>Methanobacteriota</taxon>
        <taxon>Stenosarchaea group</taxon>
        <taxon>Halobacteria</taxon>
        <taxon>Halobacteriales</taxon>
        <taxon>Natronomonadaceae</taxon>
        <taxon>Salinirubellus</taxon>
    </lineage>
</organism>
<evidence type="ECO:0000313" key="8">
    <source>
        <dbReference type="Proteomes" id="UP001057580"/>
    </source>
</evidence>
<dbReference type="PIRSF" id="PIRSF035875">
    <property type="entry name" value="RNase_BN"/>
    <property type="match status" value="1"/>
</dbReference>
<dbReference type="PANTHER" id="PTHR30213:SF0">
    <property type="entry name" value="UPF0761 MEMBRANE PROTEIN YIHY"/>
    <property type="match status" value="1"/>
</dbReference>
<dbReference type="InterPro" id="IPR017039">
    <property type="entry name" value="Virul_fac_BrkB"/>
</dbReference>
<feature type="transmembrane region" description="Helical" evidence="6">
    <location>
        <begin position="20"/>
        <end position="45"/>
    </location>
</feature>
<feature type="transmembrane region" description="Helical" evidence="6">
    <location>
        <begin position="158"/>
        <end position="177"/>
    </location>
</feature>
<dbReference type="PANTHER" id="PTHR30213">
    <property type="entry name" value="INNER MEMBRANE PROTEIN YHJD"/>
    <property type="match status" value="1"/>
</dbReference>
<name>A0A9E7R352_9EURY</name>
<dbReference type="Proteomes" id="UP001057580">
    <property type="component" value="Chromosome"/>
</dbReference>
<feature type="transmembrane region" description="Helical" evidence="6">
    <location>
        <begin position="126"/>
        <end position="149"/>
    </location>
</feature>
<evidence type="ECO:0000256" key="2">
    <source>
        <dbReference type="ARBA" id="ARBA00022475"/>
    </source>
</evidence>
<dbReference type="RefSeq" id="WP_260593419.1">
    <property type="nucleotide sequence ID" value="NZ_CP104003.1"/>
</dbReference>
<evidence type="ECO:0000256" key="1">
    <source>
        <dbReference type="ARBA" id="ARBA00004651"/>
    </source>
</evidence>
<feature type="transmembrane region" description="Helical" evidence="6">
    <location>
        <begin position="189"/>
        <end position="210"/>
    </location>
</feature>
<evidence type="ECO:0000313" key="7">
    <source>
        <dbReference type="EMBL" id="UWM54399.1"/>
    </source>
</evidence>
<dbReference type="Pfam" id="PF03631">
    <property type="entry name" value="Virul_fac_BrkB"/>
    <property type="match status" value="1"/>
</dbReference>
<dbReference type="EMBL" id="CP104003">
    <property type="protein sequence ID" value="UWM54399.1"/>
    <property type="molecule type" value="Genomic_DNA"/>
</dbReference>
<comment type="subcellular location">
    <subcellularLocation>
        <location evidence="1">Cell membrane</location>
        <topology evidence="1">Multi-pass membrane protein</topology>
    </subcellularLocation>
</comment>
<keyword evidence="3 6" id="KW-0812">Transmembrane</keyword>
<evidence type="ECO:0000256" key="6">
    <source>
        <dbReference type="SAM" id="Phobius"/>
    </source>
</evidence>
<keyword evidence="8" id="KW-1185">Reference proteome</keyword>
<dbReference type="AlphaFoldDB" id="A0A9E7R352"/>
<evidence type="ECO:0000256" key="3">
    <source>
        <dbReference type="ARBA" id="ARBA00022692"/>
    </source>
</evidence>
<evidence type="ECO:0000256" key="4">
    <source>
        <dbReference type="ARBA" id="ARBA00022989"/>
    </source>
</evidence>
<gene>
    <name evidence="7" type="ORF">N0B31_20055</name>
</gene>
<reference evidence="7" key="1">
    <citation type="submission" date="2022-09" db="EMBL/GenBank/DDBJ databases">
        <title>Diverse halophilic archaea isolated from saline environments.</title>
        <authorList>
            <person name="Cui H.-L."/>
        </authorList>
    </citation>
    <scope>NUCLEOTIDE SEQUENCE</scope>
    <source>
        <strain evidence="7">ZS-35-S2</strain>
    </source>
</reference>
<keyword evidence="2" id="KW-1003">Cell membrane</keyword>
<feature type="transmembrane region" description="Helical" evidence="6">
    <location>
        <begin position="222"/>
        <end position="246"/>
    </location>
</feature>
<keyword evidence="4 6" id="KW-1133">Transmembrane helix</keyword>
<protein>
    <submittedName>
        <fullName evidence="7">YihY/virulence factor BrkB family protein</fullName>
    </submittedName>
</protein>
<dbReference type="GeneID" id="74944767"/>
<dbReference type="GO" id="GO:0005886">
    <property type="term" value="C:plasma membrane"/>
    <property type="evidence" value="ECO:0007669"/>
    <property type="project" value="UniProtKB-SubCell"/>
</dbReference>
<evidence type="ECO:0000256" key="5">
    <source>
        <dbReference type="ARBA" id="ARBA00023136"/>
    </source>
</evidence>
<dbReference type="KEGG" id="ssai:N0B31_20055"/>
<keyword evidence="5 6" id="KW-0472">Membrane</keyword>
<proteinExistence type="predicted"/>